<evidence type="ECO:0000313" key="2">
    <source>
        <dbReference type="Proteomes" id="UP001153332"/>
    </source>
</evidence>
<name>A0ACC2JK95_9PEZI</name>
<evidence type="ECO:0000313" key="1">
    <source>
        <dbReference type="EMBL" id="KAJ8127628.1"/>
    </source>
</evidence>
<reference evidence="1" key="1">
    <citation type="submission" date="2022-12" db="EMBL/GenBank/DDBJ databases">
        <title>Genome Sequence of Lasiodiplodia mahajangana.</title>
        <authorList>
            <person name="Buettner E."/>
        </authorList>
    </citation>
    <scope>NUCLEOTIDE SEQUENCE</scope>
    <source>
        <strain evidence="1">VT137</strain>
    </source>
</reference>
<organism evidence="1 2">
    <name type="scientific">Lasiodiplodia mahajangana</name>
    <dbReference type="NCBI Taxonomy" id="1108764"/>
    <lineage>
        <taxon>Eukaryota</taxon>
        <taxon>Fungi</taxon>
        <taxon>Dikarya</taxon>
        <taxon>Ascomycota</taxon>
        <taxon>Pezizomycotina</taxon>
        <taxon>Dothideomycetes</taxon>
        <taxon>Dothideomycetes incertae sedis</taxon>
        <taxon>Botryosphaeriales</taxon>
        <taxon>Botryosphaeriaceae</taxon>
        <taxon>Lasiodiplodia</taxon>
    </lineage>
</organism>
<sequence>MALDPNIRPVIDISSLPDITRDEYDFHDTSFFQSQAGKTVHLPSPAQVLRDQPNLNCGVAIYEDLNLVVKFNDSRFVRREEAQALRAIKQAFPDGEVPVPEVFGWRVYDRRTFLYMSLAVGKTLREAWPLLTKDDKSAISTELSHIVTALRRVSPGPSGPFIGSVGQGPVQDRFFHFDYVEGPFFTIKSFQDWLLAAATRQRVRPGEKVVVMDGLYRDWLPDTGNIHLTHGDLTLDNIIVSPDEHGDYHIVSIIDWEQAGWYPEYWEHFKLYHGVEIDHEWRSGGWADKVMKPFEDEFFAVAEYFSWRCPIT</sequence>
<dbReference type="Proteomes" id="UP001153332">
    <property type="component" value="Unassembled WGS sequence"/>
</dbReference>
<keyword evidence="2" id="KW-1185">Reference proteome</keyword>
<accession>A0ACC2JK95</accession>
<proteinExistence type="predicted"/>
<gene>
    <name evidence="1" type="ORF">O1611_g6007</name>
</gene>
<protein>
    <submittedName>
        <fullName evidence="1">Uncharacterized protein</fullName>
    </submittedName>
</protein>
<dbReference type="EMBL" id="JAPUUL010001357">
    <property type="protein sequence ID" value="KAJ8127628.1"/>
    <property type="molecule type" value="Genomic_DNA"/>
</dbReference>
<comment type="caution">
    <text evidence="1">The sequence shown here is derived from an EMBL/GenBank/DDBJ whole genome shotgun (WGS) entry which is preliminary data.</text>
</comment>